<evidence type="ECO:0000313" key="2">
    <source>
        <dbReference type="Proteomes" id="UP000321362"/>
    </source>
</evidence>
<accession>A0A5B8W236</accession>
<reference evidence="1 2" key="1">
    <citation type="journal article" date="2013" name="J. Microbiol.">
        <title>Mucilaginibacter ginsenosidivorax sp. nov., with ginsenoside converting activity isolated from sediment.</title>
        <authorList>
            <person name="Kim J.K."/>
            <person name="Choi T.E."/>
            <person name="Liu Q.M."/>
            <person name="Park H.Y."/>
            <person name="Yi T.H."/>
            <person name="Yoon M.H."/>
            <person name="Kim S.C."/>
            <person name="Im W.T."/>
        </authorList>
    </citation>
    <scope>NUCLEOTIDE SEQUENCE [LARGE SCALE GENOMIC DNA]</scope>
    <source>
        <strain evidence="1 2">KHI28</strain>
    </source>
</reference>
<proteinExistence type="predicted"/>
<dbReference type="EMBL" id="CP042437">
    <property type="protein sequence ID" value="QEC77821.1"/>
    <property type="molecule type" value="Genomic_DNA"/>
</dbReference>
<organism evidence="1 2">
    <name type="scientific">Mucilaginibacter ginsenosidivorax</name>
    <dbReference type="NCBI Taxonomy" id="862126"/>
    <lineage>
        <taxon>Bacteria</taxon>
        <taxon>Pseudomonadati</taxon>
        <taxon>Bacteroidota</taxon>
        <taxon>Sphingobacteriia</taxon>
        <taxon>Sphingobacteriales</taxon>
        <taxon>Sphingobacteriaceae</taxon>
        <taxon>Mucilaginibacter</taxon>
    </lineage>
</organism>
<protein>
    <submittedName>
        <fullName evidence="1">Uncharacterized protein</fullName>
    </submittedName>
</protein>
<keyword evidence="2" id="KW-1185">Reference proteome</keyword>
<dbReference type="AlphaFoldDB" id="A0A5B8W236"/>
<dbReference type="Proteomes" id="UP000321362">
    <property type="component" value="Chromosome"/>
</dbReference>
<dbReference type="KEGG" id="mgk:FSB76_18445"/>
<evidence type="ECO:0000313" key="1">
    <source>
        <dbReference type="EMBL" id="QEC77821.1"/>
    </source>
</evidence>
<dbReference type="RefSeq" id="WP_147055870.1">
    <property type="nucleotide sequence ID" value="NZ_CP042437.1"/>
</dbReference>
<gene>
    <name evidence="1" type="ORF">FSB76_18445</name>
</gene>
<sequence length="269" mass="30727">MPNTSQTSSQQVKATFQANRCFVNSSNTVTYLINGSYCFFTNKICSFTYDEVNNIIAINYAGVMSDKKDDMVYYEIESGYDVKDRGYQMGINVSEVERSYNLNGNLSNPCYALVQMDKLSEGRYQLSRSGDRFSFYKPLNINDVLNDFSYAMDGLKQTSSSYSQAFLVTENKMNLIESQGAENIDAVLSNKVDHTYKSLMAKWNQINKGKNTVDDYVATHQQVSNNQEYTPSIFNELIANMERMKELIVENEQFNQTLDTEVIPLLQQN</sequence>
<name>A0A5B8W236_9SPHI</name>